<dbReference type="EMBL" id="JAVDVQ010000006">
    <property type="protein sequence ID" value="MDR7082613.1"/>
    <property type="molecule type" value="Genomic_DNA"/>
</dbReference>
<feature type="domain" description="HTH merR-type" evidence="5">
    <location>
        <begin position="1"/>
        <end position="71"/>
    </location>
</feature>
<organism evidence="6 7">
    <name type="scientific">Arthrobacter ginsengisoli</name>
    <dbReference type="NCBI Taxonomy" id="1356565"/>
    <lineage>
        <taxon>Bacteria</taxon>
        <taxon>Bacillati</taxon>
        <taxon>Actinomycetota</taxon>
        <taxon>Actinomycetes</taxon>
        <taxon>Micrococcales</taxon>
        <taxon>Micrococcaceae</taxon>
        <taxon>Arthrobacter</taxon>
    </lineage>
</organism>
<reference evidence="6 7" key="1">
    <citation type="submission" date="2023-07" db="EMBL/GenBank/DDBJ databases">
        <title>Sorghum-associated microbial communities from plants grown in Nebraska, USA.</title>
        <authorList>
            <person name="Schachtman D."/>
        </authorList>
    </citation>
    <scope>NUCLEOTIDE SEQUENCE [LARGE SCALE GENOMIC DNA]</scope>
    <source>
        <strain evidence="6 7">BE167</strain>
    </source>
</reference>
<dbReference type="PANTHER" id="PTHR30204">
    <property type="entry name" value="REDOX-CYCLING DRUG-SENSING TRANSCRIPTIONAL ACTIVATOR SOXR"/>
    <property type="match status" value="1"/>
</dbReference>
<keyword evidence="3 6" id="KW-0238">DNA-binding</keyword>
<protein>
    <submittedName>
        <fullName evidence="6">DNA-binding transcriptional MerR regulator</fullName>
    </submittedName>
</protein>
<dbReference type="GO" id="GO:0003677">
    <property type="term" value="F:DNA binding"/>
    <property type="evidence" value="ECO:0007669"/>
    <property type="project" value="UniProtKB-KW"/>
</dbReference>
<gene>
    <name evidence="6" type="ORF">J2X01_001902</name>
</gene>
<proteinExistence type="predicted"/>
<dbReference type="CDD" id="cd01106">
    <property type="entry name" value="HTH_TipAL-Mta"/>
    <property type="match status" value="1"/>
</dbReference>
<accession>A0ABU1UBV7</accession>
<dbReference type="PROSITE" id="PS50937">
    <property type="entry name" value="HTH_MERR_2"/>
    <property type="match status" value="1"/>
</dbReference>
<evidence type="ECO:0000256" key="2">
    <source>
        <dbReference type="ARBA" id="ARBA00023015"/>
    </source>
</evidence>
<dbReference type="PRINTS" id="PR00040">
    <property type="entry name" value="HTHMERR"/>
</dbReference>
<evidence type="ECO:0000259" key="5">
    <source>
        <dbReference type="PROSITE" id="PS50937"/>
    </source>
</evidence>
<keyword evidence="4" id="KW-0804">Transcription</keyword>
<keyword evidence="7" id="KW-1185">Reference proteome</keyword>
<dbReference type="Pfam" id="PF13411">
    <property type="entry name" value="MerR_1"/>
    <property type="match status" value="1"/>
</dbReference>
<dbReference type="Gene3D" id="1.10.1660.10">
    <property type="match status" value="1"/>
</dbReference>
<comment type="caution">
    <text evidence="6">The sequence shown here is derived from an EMBL/GenBank/DDBJ whole genome shotgun (WGS) entry which is preliminary data.</text>
</comment>
<dbReference type="Pfam" id="PF07739">
    <property type="entry name" value="TipAS"/>
    <property type="match status" value="1"/>
</dbReference>
<dbReference type="InterPro" id="IPR012925">
    <property type="entry name" value="TipAS_dom"/>
</dbReference>
<dbReference type="SUPFAM" id="SSF89082">
    <property type="entry name" value="Antibiotic binding domain of TipA-like multidrug resistance regulators"/>
    <property type="match status" value="1"/>
</dbReference>
<keyword evidence="1" id="KW-0678">Repressor</keyword>
<dbReference type="InterPro" id="IPR009061">
    <property type="entry name" value="DNA-bd_dom_put_sf"/>
</dbReference>
<dbReference type="Gene3D" id="1.10.490.50">
    <property type="entry name" value="Antibiotic binding domain of TipA-like multidrug resistance regulators"/>
    <property type="match status" value="1"/>
</dbReference>
<dbReference type="Proteomes" id="UP001252243">
    <property type="component" value="Unassembled WGS sequence"/>
</dbReference>
<evidence type="ECO:0000256" key="3">
    <source>
        <dbReference type="ARBA" id="ARBA00023125"/>
    </source>
</evidence>
<dbReference type="SUPFAM" id="SSF46955">
    <property type="entry name" value="Putative DNA-binding domain"/>
    <property type="match status" value="1"/>
</dbReference>
<dbReference type="InterPro" id="IPR047057">
    <property type="entry name" value="MerR_fam"/>
</dbReference>
<evidence type="ECO:0000313" key="6">
    <source>
        <dbReference type="EMBL" id="MDR7082613.1"/>
    </source>
</evidence>
<dbReference type="RefSeq" id="WP_310056120.1">
    <property type="nucleotide sequence ID" value="NZ_JAVDVQ010000006.1"/>
</dbReference>
<dbReference type="InterPro" id="IPR000551">
    <property type="entry name" value="MerR-type_HTH_dom"/>
</dbReference>
<evidence type="ECO:0000256" key="4">
    <source>
        <dbReference type="ARBA" id="ARBA00023163"/>
    </source>
</evidence>
<dbReference type="PANTHER" id="PTHR30204:SF69">
    <property type="entry name" value="MERR-FAMILY TRANSCRIPTIONAL REGULATOR"/>
    <property type="match status" value="1"/>
</dbReference>
<dbReference type="SMART" id="SM00422">
    <property type="entry name" value="HTH_MERR"/>
    <property type="match status" value="1"/>
</dbReference>
<sequence length="261" mass="28277">MEWSVQQIARAAGTTSRTLRHYDSIGLLKPSRTGGNGYRFYDQACLVRLQRILLLRDLGLGLPAIAAVLDHEPDAARALGRHLEWLGQEQDRLGRQIASVRQTIEALTAGGEIMAEKMFDGFDHTQYQDEVEERWGKDAYAKSDAWWRGMSAAEKGAWKERSRQLGSDWIAAAEAGLAADGAEAQELARRQVEWLAGIPGTPASAAATGGMTGGTNGGLKAYITGLGELYVADPRFAANYGGEAGAAFVRDALRIYAAKHL</sequence>
<evidence type="ECO:0000313" key="7">
    <source>
        <dbReference type="Proteomes" id="UP001252243"/>
    </source>
</evidence>
<dbReference type="InterPro" id="IPR036244">
    <property type="entry name" value="TipA-like_antibiotic-bd"/>
</dbReference>
<evidence type="ECO:0000256" key="1">
    <source>
        <dbReference type="ARBA" id="ARBA00022491"/>
    </source>
</evidence>
<name>A0ABU1UBV7_9MICC</name>
<keyword evidence="2" id="KW-0805">Transcription regulation</keyword>